<evidence type="ECO:0000256" key="1">
    <source>
        <dbReference type="ARBA" id="ARBA00023125"/>
    </source>
</evidence>
<accession>A0A938X4K4</accession>
<dbReference type="InterPro" id="IPR001387">
    <property type="entry name" value="Cro/C1-type_HTH"/>
</dbReference>
<dbReference type="InterPro" id="IPR010982">
    <property type="entry name" value="Lambda_DNA-bd_dom_sf"/>
</dbReference>
<feature type="domain" description="HTH cro/C1-type" evidence="2">
    <location>
        <begin position="14"/>
        <end position="69"/>
    </location>
</feature>
<dbReference type="CDD" id="cd00093">
    <property type="entry name" value="HTH_XRE"/>
    <property type="match status" value="1"/>
</dbReference>
<gene>
    <name evidence="3" type="ORF">H6A12_02855</name>
</gene>
<reference evidence="3" key="2">
    <citation type="journal article" date="2021" name="Sci. Rep.">
        <title>The distribution of antibiotic resistance genes in chicken gut microbiota commensals.</title>
        <authorList>
            <person name="Juricova H."/>
            <person name="Matiasovicova J."/>
            <person name="Kubasova T."/>
            <person name="Cejkova D."/>
            <person name="Rychlik I."/>
        </authorList>
    </citation>
    <scope>NUCLEOTIDE SEQUENCE</scope>
    <source>
        <strain evidence="3">An559</strain>
    </source>
</reference>
<dbReference type="GO" id="GO:0003677">
    <property type="term" value="F:DNA binding"/>
    <property type="evidence" value="ECO:0007669"/>
    <property type="project" value="UniProtKB-KW"/>
</dbReference>
<organism evidence="3 4">
    <name type="scientific">Merdimmobilis hominis</name>
    <dbReference type="NCBI Taxonomy" id="2897707"/>
    <lineage>
        <taxon>Bacteria</taxon>
        <taxon>Bacillati</taxon>
        <taxon>Bacillota</taxon>
        <taxon>Clostridia</taxon>
        <taxon>Eubacteriales</taxon>
        <taxon>Oscillospiraceae</taxon>
        <taxon>Merdimmobilis</taxon>
    </lineage>
</organism>
<evidence type="ECO:0000313" key="4">
    <source>
        <dbReference type="Proteomes" id="UP000774750"/>
    </source>
</evidence>
<dbReference type="SMART" id="SM00530">
    <property type="entry name" value="HTH_XRE"/>
    <property type="match status" value="1"/>
</dbReference>
<evidence type="ECO:0000313" key="3">
    <source>
        <dbReference type="EMBL" id="MBM6920101.1"/>
    </source>
</evidence>
<dbReference type="PANTHER" id="PTHR46558">
    <property type="entry name" value="TRACRIPTIONAL REGULATORY PROTEIN-RELATED-RELATED"/>
    <property type="match status" value="1"/>
</dbReference>
<dbReference type="RefSeq" id="WP_204444578.1">
    <property type="nucleotide sequence ID" value="NZ_JACJKY010000003.1"/>
</dbReference>
<dbReference type="EMBL" id="JACJKY010000003">
    <property type="protein sequence ID" value="MBM6920101.1"/>
    <property type="molecule type" value="Genomic_DNA"/>
</dbReference>
<dbReference type="Gene3D" id="1.10.1070.20">
    <property type="match status" value="1"/>
</dbReference>
<dbReference type="PROSITE" id="PS50943">
    <property type="entry name" value="HTH_CROC1"/>
    <property type="match status" value="1"/>
</dbReference>
<dbReference type="SUPFAM" id="SSF47413">
    <property type="entry name" value="lambda repressor-like DNA-binding domains"/>
    <property type="match status" value="1"/>
</dbReference>
<comment type="caution">
    <text evidence="3">The sequence shown here is derived from an EMBL/GenBank/DDBJ whole genome shotgun (WGS) entry which is preliminary data.</text>
</comment>
<dbReference type="Proteomes" id="UP000774750">
    <property type="component" value="Unassembled WGS sequence"/>
</dbReference>
<dbReference type="Gene3D" id="1.10.260.40">
    <property type="entry name" value="lambda repressor-like DNA-binding domains"/>
    <property type="match status" value="1"/>
</dbReference>
<dbReference type="Pfam" id="PF01381">
    <property type="entry name" value="HTH_3"/>
    <property type="match status" value="1"/>
</dbReference>
<protein>
    <submittedName>
        <fullName evidence="3">Helix-turn-helix domain-containing protein</fullName>
    </submittedName>
</protein>
<dbReference type="AlphaFoldDB" id="A0A938X4K4"/>
<name>A0A938X4K4_9FIRM</name>
<evidence type="ECO:0000259" key="2">
    <source>
        <dbReference type="PROSITE" id="PS50943"/>
    </source>
</evidence>
<reference evidence="3" key="1">
    <citation type="submission" date="2020-08" db="EMBL/GenBank/DDBJ databases">
        <authorList>
            <person name="Cejkova D."/>
            <person name="Kubasova T."/>
            <person name="Jahodarova E."/>
            <person name="Rychlik I."/>
        </authorList>
    </citation>
    <scope>NUCLEOTIDE SEQUENCE</scope>
    <source>
        <strain evidence="3">An559</strain>
    </source>
</reference>
<sequence>MDELRKRQKIISQLVEARLEQGISQAELARRLGIQRSGINRLESGTQNPTLDMILKIASALGKDVSLELNDKEEPMSHVYSLRIYDTELMRFSMEKQGLSGLVAEILYTNEEQAHLLPLDMERTGEGVIHWLERRVIPKNRAFVDEILKTLGLSHNDTKGIIDVCKGLSLNDSYWVVRSGFEGKFSQYNLYERPFPERLASVAFTGHGHGKNSSAISPELTTGGMLPKAWRYVEHDGIYLYKGGTTGASNTGREPYCEYYASQIAETMRLNAVHYDLENWKGITASKCALFTNIDTAYIPIGRIVRTGGIAACLAYYDKLGPEFSEQIRSMLVFDALIYNEDRHFGNFGVLRDNHSGNIIAPAPIFDNGLSLFCYAGKEDYANLDEYAKTRSNPYNISYEEVCAEVMGPKQKEQLRRMIGFRFKRHESLGLPEEHLQAIEKHLEGRVRKLLAIPTRHLKQEKAR</sequence>
<keyword evidence="4" id="KW-1185">Reference proteome</keyword>
<keyword evidence="1" id="KW-0238">DNA-binding</keyword>
<proteinExistence type="predicted"/>
<dbReference type="PANTHER" id="PTHR46558:SF4">
    <property type="entry name" value="DNA-BIDING PHAGE PROTEIN"/>
    <property type="match status" value="1"/>
</dbReference>